<accession>A0A316A5I9</accession>
<evidence type="ECO:0000313" key="1">
    <source>
        <dbReference type="EMBL" id="PWJ45037.1"/>
    </source>
</evidence>
<dbReference type="EMBL" id="QGDO01000001">
    <property type="protein sequence ID" value="PWJ45037.1"/>
    <property type="molecule type" value="Genomic_DNA"/>
</dbReference>
<dbReference type="OrthoDB" id="9797415at2"/>
<gene>
    <name evidence="1" type="ORF">BC781_1011437</name>
</gene>
<dbReference type="PANTHER" id="PTHR43611:SF3">
    <property type="entry name" value="FLAVIN MONONUCLEOTIDE HYDROLASE 1, CHLOROPLATIC"/>
    <property type="match status" value="1"/>
</dbReference>
<dbReference type="GO" id="GO:0016787">
    <property type="term" value="F:hydrolase activity"/>
    <property type="evidence" value="ECO:0007669"/>
    <property type="project" value="UniProtKB-KW"/>
</dbReference>
<dbReference type="SFLD" id="SFLDS00003">
    <property type="entry name" value="Haloacid_Dehalogenase"/>
    <property type="match status" value="1"/>
</dbReference>
<dbReference type="Pfam" id="PF00702">
    <property type="entry name" value="Hydrolase"/>
    <property type="match status" value="1"/>
</dbReference>
<sequence>MKEIDNIIFDLGGVILNINYELTLEAFGKLSGKEVSQIYTQHQQTSVFDDYETGKTSAEEFRTGVSEVLGLNISDQEFDKAWNAMLLDLPTERLSLIQNLAKDKRVFLLSNTNDIHIEEFLKIYDRATNGTFGTWESLFEKAHYSHILKDRKPHPSIFQTLIDLHNLEPEKTLFIDDTLQHIEGAKKTGLQTHHLKNGDTILDLFPSYIVD</sequence>
<evidence type="ECO:0000313" key="2">
    <source>
        <dbReference type="Proteomes" id="UP000245535"/>
    </source>
</evidence>
<dbReference type="PANTHER" id="PTHR43611">
    <property type="entry name" value="ALPHA-D-GLUCOSE 1-PHOSPHATE PHOSPHATASE"/>
    <property type="match status" value="1"/>
</dbReference>
<dbReference type="InterPro" id="IPR023214">
    <property type="entry name" value="HAD_sf"/>
</dbReference>
<protein>
    <submittedName>
        <fullName evidence="1">Putative hydrolase of the HAD superfamily</fullName>
    </submittedName>
</protein>
<reference evidence="1 2" key="1">
    <citation type="submission" date="2018-03" db="EMBL/GenBank/DDBJ databases">
        <title>Genomic Encyclopedia of Archaeal and Bacterial Type Strains, Phase II (KMG-II): from individual species to whole genera.</title>
        <authorList>
            <person name="Goeker M."/>
        </authorList>
    </citation>
    <scope>NUCLEOTIDE SEQUENCE [LARGE SCALE GENOMIC DNA]</scope>
    <source>
        <strain evidence="1 2">DSM 28229</strain>
    </source>
</reference>
<dbReference type="SUPFAM" id="SSF56784">
    <property type="entry name" value="HAD-like"/>
    <property type="match status" value="1"/>
</dbReference>
<dbReference type="NCBIfam" id="TIGR01509">
    <property type="entry name" value="HAD-SF-IA-v3"/>
    <property type="match status" value="1"/>
</dbReference>
<keyword evidence="1" id="KW-0378">Hydrolase</keyword>
<dbReference type="Gene3D" id="3.40.50.1000">
    <property type="entry name" value="HAD superfamily/HAD-like"/>
    <property type="match status" value="1"/>
</dbReference>
<dbReference type="InterPro" id="IPR023198">
    <property type="entry name" value="PGP-like_dom2"/>
</dbReference>
<dbReference type="CDD" id="cd02603">
    <property type="entry name" value="HAD_sEH-N_like"/>
    <property type="match status" value="1"/>
</dbReference>
<dbReference type="RefSeq" id="WP_109616491.1">
    <property type="nucleotide sequence ID" value="NZ_QGDO01000001.1"/>
</dbReference>
<dbReference type="AlphaFoldDB" id="A0A316A5I9"/>
<dbReference type="Gene3D" id="1.10.150.240">
    <property type="entry name" value="Putative phosphatase, domain 2"/>
    <property type="match status" value="1"/>
</dbReference>
<organism evidence="1 2">
    <name type="scientific">Sediminitomix flava</name>
    <dbReference type="NCBI Taxonomy" id="379075"/>
    <lineage>
        <taxon>Bacteria</taxon>
        <taxon>Pseudomonadati</taxon>
        <taxon>Bacteroidota</taxon>
        <taxon>Cytophagia</taxon>
        <taxon>Cytophagales</taxon>
        <taxon>Flammeovirgaceae</taxon>
        <taxon>Sediminitomix</taxon>
    </lineage>
</organism>
<dbReference type="InterPro" id="IPR006439">
    <property type="entry name" value="HAD-SF_hydro_IA"/>
</dbReference>
<proteinExistence type="predicted"/>
<dbReference type="SFLD" id="SFLDG01129">
    <property type="entry name" value="C1.5:_HAD__Beta-PGM__Phosphata"/>
    <property type="match status" value="1"/>
</dbReference>
<keyword evidence="2" id="KW-1185">Reference proteome</keyword>
<dbReference type="Proteomes" id="UP000245535">
    <property type="component" value="Unassembled WGS sequence"/>
</dbReference>
<comment type="caution">
    <text evidence="1">The sequence shown here is derived from an EMBL/GenBank/DDBJ whole genome shotgun (WGS) entry which is preliminary data.</text>
</comment>
<dbReference type="InterPro" id="IPR036412">
    <property type="entry name" value="HAD-like_sf"/>
</dbReference>
<name>A0A316A5I9_SEDFL</name>